<feature type="compositionally biased region" description="Basic and acidic residues" evidence="1">
    <location>
        <begin position="1"/>
        <end position="10"/>
    </location>
</feature>
<dbReference type="KEGG" id="fgi:OP10G_0511"/>
<feature type="region of interest" description="Disordered" evidence="1">
    <location>
        <begin position="1"/>
        <end position="21"/>
    </location>
</feature>
<protein>
    <submittedName>
        <fullName evidence="2">Uncharacterized protein</fullName>
    </submittedName>
</protein>
<dbReference type="AlphaFoldDB" id="A0A068NQJ7"/>
<dbReference type="HOGENOM" id="CLU_2897546_0_0_0"/>
<gene>
    <name evidence="2" type="ORF">OP10G_0511</name>
</gene>
<accession>A0A068NQJ7</accession>
<organism evidence="2 3">
    <name type="scientific">Fimbriimonas ginsengisoli Gsoil 348</name>
    <dbReference type="NCBI Taxonomy" id="661478"/>
    <lineage>
        <taxon>Bacteria</taxon>
        <taxon>Bacillati</taxon>
        <taxon>Armatimonadota</taxon>
        <taxon>Fimbriimonadia</taxon>
        <taxon>Fimbriimonadales</taxon>
        <taxon>Fimbriimonadaceae</taxon>
        <taxon>Fimbriimonas</taxon>
    </lineage>
</organism>
<sequence>MRNCRMERMNKPRLAPSGKSTPREISSALQLQFVGFSAQELSCVCATVIGEVYVIGKLLHPS</sequence>
<dbReference type="EMBL" id="CP007139">
    <property type="protein sequence ID" value="AIE83879.1"/>
    <property type="molecule type" value="Genomic_DNA"/>
</dbReference>
<evidence type="ECO:0000256" key="1">
    <source>
        <dbReference type="SAM" id="MobiDB-lite"/>
    </source>
</evidence>
<name>A0A068NQJ7_FIMGI</name>
<evidence type="ECO:0000313" key="3">
    <source>
        <dbReference type="Proteomes" id="UP000027982"/>
    </source>
</evidence>
<dbReference type="Proteomes" id="UP000027982">
    <property type="component" value="Chromosome"/>
</dbReference>
<reference evidence="2 3" key="1">
    <citation type="journal article" date="2014" name="PLoS ONE">
        <title>The first complete genome sequence of the class fimbriimonadia in the phylum armatimonadetes.</title>
        <authorList>
            <person name="Hu Z.Y."/>
            <person name="Wang Y.Z."/>
            <person name="Im W.T."/>
            <person name="Wang S.Y."/>
            <person name="Zhao G.P."/>
            <person name="Zheng H.J."/>
            <person name="Quan Z.X."/>
        </authorList>
    </citation>
    <scope>NUCLEOTIDE SEQUENCE [LARGE SCALE GENOMIC DNA]</scope>
    <source>
        <strain evidence="2">Gsoil 348</strain>
    </source>
</reference>
<evidence type="ECO:0000313" key="2">
    <source>
        <dbReference type="EMBL" id="AIE83879.1"/>
    </source>
</evidence>
<keyword evidence="3" id="KW-1185">Reference proteome</keyword>
<proteinExistence type="predicted"/>